<keyword evidence="2" id="KW-0732">Signal</keyword>
<dbReference type="InterPro" id="IPR026906">
    <property type="entry name" value="LRR_5"/>
</dbReference>
<protein>
    <submittedName>
        <fullName evidence="4">Repeat protein</fullName>
    </submittedName>
</protein>
<dbReference type="Gene3D" id="2.60.40.4270">
    <property type="entry name" value="Listeria-Bacteroides repeat domain"/>
    <property type="match status" value="1"/>
</dbReference>
<reference evidence="4 5" key="1">
    <citation type="submission" date="2010-08" db="EMBL/GenBank/DDBJ databases">
        <authorList>
            <person name="Durkin A.S."/>
            <person name="Madupu R."/>
            <person name="Torralba M."/>
            <person name="Gillis M."/>
            <person name="Methe B."/>
            <person name="Sutton G."/>
            <person name="Nelson K.E."/>
        </authorList>
    </citation>
    <scope>NUCLEOTIDE SEQUENCE [LARGE SCALE GENOMIC DNA]</scope>
    <source>
        <strain evidence="4 5">PB189-T1-4</strain>
    </source>
</reference>
<dbReference type="Pfam" id="PF13306">
    <property type="entry name" value="LRR_5"/>
    <property type="match status" value="1"/>
</dbReference>
<comment type="caution">
    <text evidence="4">The sequence shown here is derived from an EMBL/GenBank/DDBJ whole genome shotgun (WGS) entry which is preliminary data.</text>
</comment>
<gene>
    <name evidence="4" type="ORF">HMPREF9248_0717</name>
</gene>
<keyword evidence="5" id="KW-1185">Reference proteome</keyword>
<dbReference type="RefSeq" id="WP_006304690.1">
    <property type="nucleotide sequence ID" value="NZ_AEDQ01000033.1"/>
</dbReference>
<proteinExistence type="predicted"/>
<dbReference type="InterPro" id="IPR042229">
    <property type="entry name" value="Listeria/Bacterioides_rpt_sf"/>
</dbReference>
<evidence type="ECO:0000313" key="4">
    <source>
        <dbReference type="EMBL" id="EFL43568.1"/>
    </source>
</evidence>
<evidence type="ECO:0000313" key="5">
    <source>
        <dbReference type="Proteomes" id="UP000004431"/>
    </source>
</evidence>
<dbReference type="Proteomes" id="UP000004431">
    <property type="component" value="Unassembled WGS sequence"/>
</dbReference>
<dbReference type="Pfam" id="PF09479">
    <property type="entry name" value="Flg_new"/>
    <property type="match status" value="1"/>
</dbReference>
<feature type="signal peptide" evidence="2">
    <location>
        <begin position="1"/>
        <end position="40"/>
    </location>
</feature>
<feature type="domain" description="DUF5648" evidence="3">
    <location>
        <begin position="447"/>
        <end position="580"/>
    </location>
</feature>
<comment type="subcellular location">
    <subcellularLocation>
        <location evidence="1">Cell envelope</location>
    </subcellularLocation>
</comment>
<dbReference type="InterPro" id="IPR043708">
    <property type="entry name" value="DUF5648"/>
</dbReference>
<dbReference type="Pfam" id="PF18885">
    <property type="entry name" value="DUF5648"/>
    <property type="match status" value="1"/>
</dbReference>
<dbReference type="EMBL" id="AEDQ01000033">
    <property type="protein sequence ID" value="EFL43568.1"/>
    <property type="molecule type" value="Genomic_DNA"/>
</dbReference>
<evidence type="ECO:0000259" key="3">
    <source>
        <dbReference type="Pfam" id="PF18885"/>
    </source>
</evidence>
<accession>A0ABN0AYI1</accession>
<dbReference type="InterPro" id="IPR013378">
    <property type="entry name" value="InlB-like_B-rpt"/>
</dbReference>
<feature type="chain" id="PRO_5045632622" evidence="2">
    <location>
        <begin position="41"/>
        <end position="589"/>
    </location>
</feature>
<sequence length="589" mass="65583">MKTQLIRTHHRRLPWSIAALSVVCALTSAQPFFLCNTAFAEPSSSSSQPSSTDESIQWTLEDFNITEDPELGKCIGGRMNINHPATPGHAAYTENVAMEGFSEKGFAKLKKTRHVVIPEGIQAIKATAFIGRTSGKPDNFIDTLVLPKSLKVIEYGAFGYNTIKGTLVIPKNVVSLHSTVFIGNQIEKVVFEGIIDEKGKLNESDNQPYYLAGIGSRVFQKNKIKEIVVPGNLGDFNFRFDKPDTNNPNPDPGPFDNQQLGTTTIEVGEKFEYPITIQQAGNKQEKITYYGGFKENGRPTLISGSSYFKLKDSAFVAQKPGTIDGQMLVFDIRGGETSPIAMCAFTYEILPKGSLCTVTFKNDDAVLSSVRVRKGQSIAKGAVNGGVMPANPKKEGRTFMGWNTKPDGTGEAFSNATPVTSTITVYAQFDKPADAKKKETDPRVGTLYRLYNPYTHEHFFTAETTENDNLVRLGWKSEGGVGYIYKHAEQGGVYRLYNPTTGEHHYTMKEDEVAACVKDGWKNEGVKWFSAQNKEVTLNKLYSMYNPYEKKFYHHYTADAKEIEQMVKAGWRKEEVKWCTLPVSYIIKK</sequence>
<name>A0ABN0AYI1_9ACTN</name>
<dbReference type="InterPro" id="IPR032675">
    <property type="entry name" value="LRR_dom_sf"/>
</dbReference>
<evidence type="ECO:0000256" key="2">
    <source>
        <dbReference type="SAM" id="SignalP"/>
    </source>
</evidence>
<organism evidence="4 5">
    <name type="scientific">Fannyhessea vaginae PB189-T1-4</name>
    <dbReference type="NCBI Taxonomy" id="866774"/>
    <lineage>
        <taxon>Bacteria</taxon>
        <taxon>Bacillati</taxon>
        <taxon>Actinomycetota</taxon>
        <taxon>Coriobacteriia</taxon>
        <taxon>Coriobacteriales</taxon>
        <taxon>Atopobiaceae</taxon>
        <taxon>Fannyhessea</taxon>
    </lineage>
</organism>
<dbReference type="Gene3D" id="3.80.10.10">
    <property type="entry name" value="Ribonuclease Inhibitor"/>
    <property type="match status" value="1"/>
</dbReference>
<evidence type="ECO:0000256" key="1">
    <source>
        <dbReference type="ARBA" id="ARBA00004196"/>
    </source>
</evidence>